<evidence type="ECO:0000313" key="12">
    <source>
        <dbReference type="Proteomes" id="UP000663866"/>
    </source>
</evidence>
<comment type="caution">
    <text evidence="2">The sequence shown here is derived from an EMBL/GenBank/DDBJ whole genome shotgun (WGS) entry which is preliminary data.</text>
</comment>
<evidence type="ECO:0000313" key="10">
    <source>
        <dbReference type="EMBL" id="CAF5181754.1"/>
    </source>
</evidence>
<evidence type="ECO:0000313" key="5">
    <source>
        <dbReference type="EMBL" id="CAF2181598.1"/>
    </source>
</evidence>
<keyword evidence="1" id="KW-0812">Transmembrane</keyword>
<dbReference type="EMBL" id="CAJOBH010236847">
    <property type="protein sequence ID" value="CAF5094225.1"/>
    <property type="molecule type" value="Genomic_DNA"/>
</dbReference>
<evidence type="ECO:0000313" key="11">
    <source>
        <dbReference type="Proteomes" id="UP000663855"/>
    </source>
</evidence>
<feature type="transmembrane region" description="Helical" evidence="1">
    <location>
        <begin position="171"/>
        <end position="196"/>
    </location>
</feature>
<name>A0A814R123_9BILA</name>
<dbReference type="Proteomes" id="UP000663887">
    <property type="component" value="Unassembled WGS sequence"/>
</dbReference>
<protein>
    <submittedName>
        <fullName evidence="2">Uncharacterized protein</fullName>
    </submittedName>
</protein>
<evidence type="ECO:0000313" key="8">
    <source>
        <dbReference type="EMBL" id="CAF4097244.1"/>
    </source>
</evidence>
<evidence type="ECO:0000256" key="1">
    <source>
        <dbReference type="SAM" id="Phobius"/>
    </source>
</evidence>
<dbReference type="Proteomes" id="UP000681967">
    <property type="component" value="Unassembled WGS sequence"/>
</dbReference>
<dbReference type="Proteomes" id="UP000663856">
    <property type="component" value="Unassembled WGS sequence"/>
</dbReference>
<gene>
    <name evidence="9" type="ORF">BYL167_LOCUS63548</name>
    <name evidence="2" type="ORF">CJN711_LOCUS8395</name>
    <name evidence="10" type="ORF">GIL414_LOCUS69554</name>
    <name evidence="3" type="ORF">KQP761_LOCUS33618</name>
    <name evidence="5" type="ORF">MBJ925_LOCUS34386</name>
    <name evidence="7" type="ORF">OVN521_LOCUS9077</name>
    <name evidence="8" type="ORF">UXM345_LOCUS22026</name>
    <name evidence="6" type="ORF">WKI299_LOCUS36790</name>
    <name evidence="4" type="ORF">XDN619_LOCUS29956</name>
</gene>
<dbReference type="Proteomes" id="UP000663855">
    <property type="component" value="Unassembled WGS sequence"/>
</dbReference>
<dbReference type="EMBL" id="CAJNOV010003072">
    <property type="protein sequence ID" value="CAF1127610.1"/>
    <property type="molecule type" value="Genomic_DNA"/>
</dbReference>
<sequence>MNSATQYRSVPTTKIADIKNGYRTESTYFIGIAILCTAFGIPLIIYGAFEYKIFNNFSTQPSYCRVNGVETQRQIRKILSRVDPVWNVDIIKQPQSSNSAKDVLILRSNLKIIGSEGYVFASLALEEAGRLYSIGKVYPCYHHKQLLRDAVDTHEINLKYNIQWEKPSPTVAFVLFTIASALIISGIIALSIGVSLHCR</sequence>
<accession>A0A814R123</accession>
<keyword evidence="12" id="KW-1185">Reference proteome</keyword>
<dbReference type="Proteomes" id="UP000663842">
    <property type="component" value="Unassembled WGS sequence"/>
</dbReference>
<dbReference type="EMBL" id="CAJNRE010018856">
    <property type="protein sequence ID" value="CAF2181598.1"/>
    <property type="molecule type" value="Genomic_DNA"/>
</dbReference>
<evidence type="ECO:0000313" key="9">
    <source>
        <dbReference type="EMBL" id="CAF5094225.1"/>
    </source>
</evidence>
<dbReference type="Proteomes" id="UP000681720">
    <property type="component" value="Unassembled WGS sequence"/>
</dbReference>
<dbReference type="EMBL" id="CAJOBG010001086">
    <property type="protein sequence ID" value="CAF3892819.1"/>
    <property type="molecule type" value="Genomic_DNA"/>
</dbReference>
<feature type="transmembrane region" description="Helical" evidence="1">
    <location>
        <begin position="28"/>
        <end position="49"/>
    </location>
</feature>
<evidence type="ECO:0000313" key="4">
    <source>
        <dbReference type="EMBL" id="CAF2157727.1"/>
    </source>
</evidence>
<evidence type="ECO:0000313" key="3">
    <source>
        <dbReference type="EMBL" id="CAF1668202.1"/>
    </source>
</evidence>
<dbReference type="AlphaFoldDB" id="A0A814R123"/>
<dbReference type="EMBL" id="CAJNRF010018031">
    <property type="protein sequence ID" value="CAF2246660.1"/>
    <property type="molecule type" value="Genomic_DNA"/>
</dbReference>
<reference evidence="2" key="1">
    <citation type="submission" date="2021-02" db="EMBL/GenBank/DDBJ databases">
        <authorList>
            <person name="Nowell W R."/>
        </authorList>
    </citation>
    <scope>NUCLEOTIDE SEQUENCE</scope>
</reference>
<dbReference type="EMBL" id="CAJOBF010003555">
    <property type="protein sequence ID" value="CAF4097244.1"/>
    <property type="molecule type" value="Genomic_DNA"/>
</dbReference>
<dbReference type="EMBL" id="CAJNOW010018801">
    <property type="protein sequence ID" value="CAF1668202.1"/>
    <property type="molecule type" value="Genomic_DNA"/>
</dbReference>
<keyword evidence="1" id="KW-1133">Transmembrane helix</keyword>
<evidence type="ECO:0000313" key="6">
    <source>
        <dbReference type="EMBL" id="CAF2246660.1"/>
    </source>
</evidence>
<organism evidence="2 11">
    <name type="scientific">Rotaria magnacalcarata</name>
    <dbReference type="NCBI Taxonomy" id="392030"/>
    <lineage>
        <taxon>Eukaryota</taxon>
        <taxon>Metazoa</taxon>
        <taxon>Spiralia</taxon>
        <taxon>Gnathifera</taxon>
        <taxon>Rotifera</taxon>
        <taxon>Eurotatoria</taxon>
        <taxon>Bdelloidea</taxon>
        <taxon>Philodinida</taxon>
        <taxon>Philodinidae</taxon>
        <taxon>Rotaria</taxon>
    </lineage>
</organism>
<dbReference type="EMBL" id="CAJOBJ010330374">
    <property type="protein sequence ID" value="CAF5181754.1"/>
    <property type="molecule type" value="Genomic_DNA"/>
</dbReference>
<dbReference type="OrthoDB" id="10022887at2759"/>
<evidence type="ECO:0000313" key="2">
    <source>
        <dbReference type="EMBL" id="CAF1127610.1"/>
    </source>
</evidence>
<dbReference type="EMBL" id="CAJNRG010014775">
    <property type="protein sequence ID" value="CAF2157727.1"/>
    <property type="molecule type" value="Genomic_DNA"/>
</dbReference>
<keyword evidence="1" id="KW-0472">Membrane</keyword>
<dbReference type="Proteomes" id="UP000663866">
    <property type="component" value="Unassembled WGS sequence"/>
</dbReference>
<dbReference type="Proteomes" id="UP000663824">
    <property type="component" value="Unassembled WGS sequence"/>
</dbReference>
<evidence type="ECO:0000313" key="7">
    <source>
        <dbReference type="EMBL" id="CAF3892819.1"/>
    </source>
</evidence>
<dbReference type="Proteomes" id="UP000663834">
    <property type="component" value="Unassembled WGS sequence"/>
</dbReference>
<proteinExistence type="predicted"/>